<organism evidence="2 3">
    <name type="scientific">Mus spicilegus</name>
    <name type="common">Mound-building mouse</name>
    <dbReference type="NCBI Taxonomy" id="10103"/>
    <lineage>
        <taxon>Eukaryota</taxon>
        <taxon>Metazoa</taxon>
        <taxon>Chordata</taxon>
        <taxon>Craniata</taxon>
        <taxon>Vertebrata</taxon>
        <taxon>Euteleostomi</taxon>
        <taxon>Mammalia</taxon>
        <taxon>Eutheria</taxon>
        <taxon>Euarchontoglires</taxon>
        <taxon>Glires</taxon>
        <taxon>Rodentia</taxon>
        <taxon>Myomorpha</taxon>
        <taxon>Muroidea</taxon>
        <taxon>Muridae</taxon>
        <taxon>Murinae</taxon>
        <taxon>Mus</taxon>
        <taxon>Mus</taxon>
    </lineage>
</organism>
<keyword evidence="1" id="KW-0472">Membrane</keyword>
<evidence type="ECO:0000313" key="3">
    <source>
        <dbReference type="Proteomes" id="UP000694415"/>
    </source>
</evidence>
<dbReference type="AlphaFoldDB" id="A0A8C6HT11"/>
<dbReference type="Proteomes" id="UP000694415">
    <property type="component" value="Unplaced"/>
</dbReference>
<reference evidence="2" key="1">
    <citation type="submission" date="2025-08" db="UniProtKB">
        <authorList>
            <consortium name="Ensembl"/>
        </authorList>
    </citation>
    <scope>IDENTIFICATION</scope>
</reference>
<evidence type="ECO:0000313" key="2">
    <source>
        <dbReference type="Ensembl" id="ENSMSIP00000025525.1"/>
    </source>
</evidence>
<name>A0A8C6HT11_MUSSI</name>
<proteinExistence type="predicted"/>
<keyword evidence="1" id="KW-0812">Transmembrane</keyword>
<dbReference type="Ensembl" id="ENSMSIT00000032218.1">
    <property type="protein sequence ID" value="ENSMSIP00000025525.1"/>
    <property type="gene ID" value="ENSMSIG00000021574.1"/>
</dbReference>
<evidence type="ECO:0000256" key="1">
    <source>
        <dbReference type="SAM" id="Phobius"/>
    </source>
</evidence>
<keyword evidence="1" id="KW-1133">Transmembrane helix</keyword>
<accession>A0A8C6HT11</accession>
<feature type="transmembrane region" description="Helical" evidence="1">
    <location>
        <begin position="28"/>
        <end position="47"/>
    </location>
</feature>
<protein>
    <submittedName>
        <fullName evidence="2">Uncharacterized protein</fullName>
    </submittedName>
</protein>
<keyword evidence="3" id="KW-1185">Reference proteome</keyword>
<reference evidence="2" key="2">
    <citation type="submission" date="2025-09" db="UniProtKB">
        <authorList>
            <consortium name="Ensembl"/>
        </authorList>
    </citation>
    <scope>IDENTIFICATION</scope>
</reference>
<sequence length="61" mass="7277">MNESSAPPSSQFRSFKYTFKNNLFPGDVYTHVTIGTFFLFWHFFTVFQNSRVEEFSMHTKL</sequence>